<evidence type="ECO:0000256" key="10">
    <source>
        <dbReference type="ARBA" id="ARBA00048287"/>
    </source>
</evidence>
<evidence type="ECO:0000256" key="7">
    <source>
        <dbReference type="ARBA" id="ARBA00023015"/>
    </source>
</evidence>
<feature type="compositionally biased region" description="Acidic residues" evidence="12">
    <location>
        <begin position="1"/>
        <end position="12"/>
    </location>
</feature>
<gene>
    <name evidence="15" type="primary">HDA1</name>
    <name evidence="15" type="ORF">N0V87_006998</name>
</gene>
<dbReference type="OrthoDB" id="424012at2759"/>
<dbReference type="PIRSF" id="PIRSF037919">
    <property type="entry name" value="HDAC_II_yeast"/>
    <property type="match status" value="1"/>
</dbReference>
<proteinExistence type="inferred from homology"/>
<evidence type="ECO:0000256" key="9">
    <source>
        <dbReference type="ARBA" id="ARBA00023242"/>
    </source>
</evidence>
<evidence type="ECO:0000256" key="12">
    <source>
        <dbReference type="SAM" id="MobiDB-lite"/>
    </source>
</evidence>
<dbReference type="InterPro" id="IPR023801">
    <property type="entry name" value="His_deacetylse_dom"/>
</dbReference>
<dbReference type="GO" id="GO:0000118">
    <property type="term" value="C:histone deacetylase complex"/>
    <property type="evidence" value="ECO:0007669"/>
    <property type="project" value="TreeGrafter"/>
</dbReference>
<keyword evidence="7 11" id="KW-0805">Transcription regulation</keyword>
<dbReference type="InterPro" id="IPR019154">
    <property type="entry name" value="Arb2-like_domain"/>
</dbReference>
<dbReference type="InterPro" id="IPR017321">
    <property type="entry name" value="Hist_deAcase_II_yeast"/>
</dbReference>
<dbReference type="EC" id="3.5.1.98" evidence="3 11"/>
<accession>A0A9W9BXI3</accession>
<comment type="function">
    <text evidence="11">Responsible for the deacetylation of lysine residues on the N-terminal part of the core histones (H2A, H2B, H3 and H4). Histone deacetylation gives a tag for epigenetic repression and plays an important role in transcriptional regulation, cell cycle progression and developmental events.</text>
</comment>
<keyword evidence="5 11" id="KW-0378">Hydrolase</keyword>
<protein>
    <recommendedName>
        <fullName evidence="3 11">Histone deacetylase</fullName>
        <ecNumber evidence="3 11">3.5.1.98</ecNumber>
    </recommendedName>
</protein>
<dbReference type="PANTHER" id="PTHR10625:SF5">
    <property type="entry name" value="HISTONE DEACETYLASE"/>
    <property type="match status" value="1"/>
</dbReference>
<dbReference type="EMBL" id="JAPEUV010000080">
    <property type="protein sequence ID" value="KAJ4334246.1"/>
    <property type="molecule type" value="Genomic_DNA"/>
</dbReference>
<feature type="domain" description="Histone deacetylase" evidence="13">
    <location>
        <begin position="130"/>
        <end position="441"/>
    </location>
</feature>
<dbReference type="InterPro" id="IPR037138">
    <property type="entry name" value="His_deacetylse_dom_sf"/>
</dbReference>
<keyword evidence="16" id="KW-1185">Reference proteome</keyword>
<dbReference type="PANTHER" id="PTHR10625">
    <property type="entry name" value="HISTONE DEACETYLASE HDAC1-RELATED"/>
    <property type="match status" value="1"/>
</dbReference>
<feature type="compositionally biased region" description="Acidic residues" evidence="12">
    <location>
        <begin position="694"/>
        <end position="706"/>
    </location>
</feature>
<dbReference type="Gene3D" id="3.40.800.20">
    <property type="entry name" value="Histone deacetylase domain"/>
    <property type="match status" value="1"/>
</dbReference>
<keyword evidence="9 11" id="KW-0539">Nucleus</keyword>
<evidence type="ECO:0000256" key="8">
    <source>
        <dbReference type="ARBA" id="ARBA00023163"/>
    </source>
</evidence>
<feature type="domain" description="Arb2-like" evidence="14">
    <location>
        <begin position="496"/>
        <end position="639"/>
    </location>
</feature>
<evidence type="ECO:0000256" key="11">
    <source>
        <dbReference type="PIRNR" id="PIRNR037919"/>
    </source>
</evidence>
<feature type="region of interest" description="Disordered" evidence="12">
    <location>
        <begin position="1"/>
        <end position="23"/>
    </location>
</feature>
<evidence type="ECO:0000259" key="14">
    <source>
        <dbReference type="Pfam" id="PF09757"/>
    </source>
</evidence>
<feature type="region of interest" description="Disordered" evidence="12">
    <location>
        <begin position="735"/>
        <end position="761"/>
    </location>
</feature>
<dbReference type="GO" id="GO:0040029">
    <property type="term" value="P:epigenetic regulation of gene expression"/>
    <property type="evidence" value="ECO:0007669"/>
    <property type="project" value="TreeGrafter"/>
</dbReference>
<dbReference type="AlphaFoldDB" id="A0A9W9BXI3"/>
<feature type="compositionally biased region" description="Low complexity" evidence="12">
    <location>
        <begin position="744"/>
        <end position="754"/>
    </location>
</feature>
<dbReference type="SUPFAM" id="SSF52768">
    <property type="entry name" value="Arginase/deacetylase"/>
    <property type="match status" value="1"/>
</dbReference>
<dbReference type="Pfam" id="PF00850">
    <property type="entry name" value="Hist_deacetyl"/>
    <property type="match status" value="1"/>
</dbReference>
<sequence length="761" mass="85315">MNDEDVPMEDEIIASTEFNNGPTDYAPEFVIPTDVFANPNMAHLPKNAQLPLLDSPSVTRPTSHYAESRSEKMDIARATAHRRSSPQVRIPPKPRSQALPIATLKTGLVYDPRMRFHAELPNEATVDDIHPEDPRRIHSIFEEIREAGLVRGPESSETEDHDDYCWRIGIRAAEKHEILLVHTPEHYDFVSSLPHMTLEELSLQGQMRDSIYFNHSTYDCAKLAAGGAIEACKAVVQGSVRNAIAIIRPPGHHAESDSPSGFCIFNNVPIAARVCQDAYPQTCRKVLILDWDVHHGNGIQHAFYDDPNVLYISLHVFRGGNFYPNLPDGDLTYCGKGDGIGKNVNIPWEEHGMGDAEYLYAFQEIVMPIASEFDPDLVIISAGFDAAEGDVLGGCFVTPACYGHMTHMLSRLAKGKLVVALEGGYNLRSIARSALAVTRVLMQEPPDRLSEDLPAPKASAVRVIEQVKRQHSKHWKCLYPKHLDRTDPGFAATDALHNVIRQWQSQRLALEHGMTPLPLQINHAGLAQTFEHNVIATPDFMERKPLLVILHDPPSFQDHLDPVTGRRELHNTWLTDVTKSYIDWAIDNDFAVIDVNVPKFVAVESEESNLGFAKADDQKVRADRTRKIANYLWTNYIEIFVKQSHYAFNRNSTKKLRKKLGDLQQSDWDTLDEMLVGHRQEVQDLLLEKRNEFTEDPDNSTPEEDQPMGLNGSFRSPPLGLDTQAIKARHANGLRGLPPVGVFSSPLPRSPRSPMGFGKPF</sequence>
<organism evidence="15 16">
    <name type="scientific">Didymella glomerata</name>
    <dbReference type="NCBI Taxonomy" id="749621"/>
    <lineage>
        <taxon>Eukaryota</taxon>
        <taxon>Fungi</taxon>
        <taxon>Dikarya</taxon>
        <taxon>Ascomycota</taxon>
        <taxon>Pezizomycotina</taxon>
        <taxon>Dothideomycetes</taxon>
        <taxon>Pleosporomycetidae</taxon>
        <taxon>Pleosporales</taxon>
        <taxon>Pleosporineae</taxon>
        <taxon>Didymellaceae</taxon>
        <taxon>Didymella</taxon>
    </lineage>
</organism>
<evidence type="ECO:0000313" key="16">
    <source>
        <dbReference type="Proteomes" id="UP001140562"/>
    </source>
</evidence>
<name>A0A9W9BXI3_9PLEO</name>
<dbReference type="Pfam" id="PF09757">
    <property type="entry name" value="Arb2-like"/>
    <property type="match status" value="1"/>
</dbReference>
<dbReference type="InterPro" id="IPR023696">
    <property type="entry name" value="Ureohydrolase_dom_sf"/>
</dbReference>
<evidence type="ECO:0000259" key="13">
    <source>
        <dbReference type="Pfam" id="PF00850"/>
    </source>
</evidence>
<evidence type="ECO:0000313" key="15">
    <source>
        <dbReference type="EMBL" id="KAJ4334246.1"/>
    </source>
</evidence>
<keyword evidence="6 11" id="KW-0156">Chromatin regulator</keyword>
<comment type="caution">
    <text evidence="15">The sequence shown here is derived from an EMBL/GenBank/DDBJ whole genome shotgun (WGS) entry which is preliminary data.</text>
</comment>
<evidence type="ECO:0000256" key="3">
    <source>
        <dbReference type="ARBA" id="ARBA00012111"/>
    </source>
</evidence>
<evidence type="ECO:0000256" key="2">
    <source>
        <dbReference type="ARBA" id="ARBA00007738"/>
    </source>
</evidence>
<keyword evidence="4 11" id="KW-0678">Repressor</keyword>
<dbReference type="InterPro" id="IPR000286">
    <property type="entry name" value="HDACs"/>
</dbReference>
<reference evidence="15" key="1">
    <citation type="submission" date="2022-10" db="EMBL/GenBank/DDBJ databases">
        <title>Tapping the CABI collections for fungal endophytes: first genome assemblies for Collariella, Neodidymelliopsis, Ascochyta clinopodiicola, Didymella pomorum, Didymosphaeria variabile, Neocosmospora piperis and Neocucurbitaria cava.</title>
        <authorList>
            <person name="Hill R."/>
        </authorList>
    </citation>
    <scope>NUCLEOTIDE SEQUENCE</scope>
    <source>
        <strain evidence="15">IMI 360193</strain>
    </source>
</reference>
<dbReference type="Proteomes" id="UP001140562">
    <property type="component" value="Unassembled WGS sequence"/>
</dbReference>
<dbReference type="PRINTS" id="PR01270">
    <property type="entry name" value="HDASUPER"/>
</dbReference>
<evidence type="ECO:0000256" key="6">
    <source>
        <dbReference type="ARBA" id="ARBA00022853"/>
    </source>
</evidence>
<evidence type="ECO:0000256" key="5">
    <source>
        <dbReference type="ARBA" id="ARBA00022801"/>
    </source>
</evidence>
<comment type="similarity">
    <text evidence="2 11">Belongs to the histone deacetylase family. HD type 2 subfamily.</text>
</comment>
<dbReference type="GO" id="GO:0031078">
    <property type="term" value="F:histone H3K14 deacetylase activity, hydrolytic mechanism"/>
    <property type="evidence" value="ECO:0007669"/>
    <property type="project" value="UniProtKB-UniRule"/>
</dbReference>
<keyword evidence="8 11" id="KW-0804">Transcription</keyword>
<comment type="subcellular location">
    <subcellularLocation>
        <location evidence="1 11">Nucleus</location>
    </subcellularLocation>
</comment>
<evidence type="ECO:0000256" key="4">
    <source>
        <dbReference type="ARBA" id="ARBA00022491"/>
    </source>
</evidence>
<feature type="region of interest" description="Disordered" evidence="12">
    <location>
        <begin position="693"/>
        <end position="713"/>
    </location>
</feature>
<dbReference type="FunFam" id="3.40.800.20:FF:000005">
    <property type="entry name" value="histone deacetylase 6"/>
    <property type="match status" value="1"/>
</dbReference>
<evidence type="ECO:0000256" key="1">
    <source>
        <dbReference type="ARBA" id="ARBA00004123"/>
    </source>
</evidence>
<comment type="catalytic activity">
    <reaction evidence="10 11">
        <text>N(6)-acetyl-L-lysyl-[histone] + H2O = L-lysyl-[histone] + acetate</text>
        <dbReference type="Rhea" id="RHEA:58196"/>
        <dbReference type="Rhea" id="RHEA-COMP:9845"/>
        <dbReference type="Rhea" id="RHEA-COMP:11338"/>
        <dbReference type="ChEBI" id="CHEBI:15377"/>
        <dbReference type="ChEBI" id="CHEBI:29969"/>
        <dbReference type="ChEBI" id="CHEBI:30089"/>
        <dbReference type="ChEBI" id="CHEBI:61930"/>
        <dbReference type="EC" id="3.5.1.98"/>
    </reaction>
</comment>